<name>A0A941IQR2_9ACTN</name>
<proteinExistence type="predicted"/>
<protein>
    <submittedName>
        <fullName evidence="5">SGNH/GDSL hydrolase family protein</fullName>
    </submittedName>
</protein>
<dbReference type="Proteomes" id="UP000675781">
    <property type="component" value="Unassembled WGS sequence"/>
</dbReference>
<feature type="active site" description="Nucleophile" evidence="1">
    <location>
        <position position="44"/>
    </location>
</feature>
<organism evidence="5 6">
    <name type="scientific">Actinospica durhamensis</name>
    <dbReference type="NCBI Taxonomy" id="1508375"/>
    <lineage>
        <taxon>Bacteria</taxon>
        <taxon>Bacillati</taxon>
        <taxon>Actinomycetota</taxon>
        <taxon>Actinomycetes</taxon>
        <taxon>Catenulisporales</taxon>
        <taxon>Actinospicaceae</taxon>
        <taxon>Actinospica</taxon>
    </lineage>
</organism>
<gene>
    <name evidence="5" type="ORF">KDL01_32180</name>
</gene>
<feature type="active site" evidence="1">
    <location>
        <position position="273"/>
    </location>
</feature>
<feature type="disulfide bond" evidence="2">
    <location>
        <begin position="59"/>
        <end position="83"/>
    </location>
</feature>
<dbReference type="EMBL" id="JAGSOG010000246">
    <property type="protein sequence ID" value="MBR7837975.1"/>
    <property type="molecule type" value="Genomic_DNA"/>
</dbReference>
<sequence>MPTAVHVRRATALGGALLLALTATLAAATSASAAGARYVSLGDSYVAGPLIPVQSGGLCLRSSQNYPSLTAAALGLGLTDASCSGATTAEMTAAQTDDGLTVNAPQLSAVTSSTSVVTLGIGGNDIGFTGIIETCAEESLANPFGSPCTGHYTSGGTDQLAADITATGPKVAAVLAEIHQLAPNAKVYVVGYPDILPEHGYGCWPLVPIAFGDVGYLRQTEKELNAMLAAEAAAHGAVYVDTYTPTVGHDVCQAVGTKWIEGLVPTSPAAPFHPNALGEAAMARALESAIG</sequence>
<evidence type="ECO:0000313" key="6">
    <source>
        <dbReference type="Proteomes" id="UP000675781"/>
    </source>
</evidence>
<keyword evidence="5" id="KW-0378">Hydrolase</keyword>
<evidence type="ECO:0000313" key="5">
    <source>
        <dbReference type="EMBL" id="MBR7837975.1"/>
    </source>
</evidence>
<feature type="disulfide bond" evidence="2">
    <location>
        <begin position="135"/>
        <end position="148"/>
    </location>
</feature>
<dbReference type="Pfam" id="PF13472">
    <property type="entry name" value="Lipase_GDSL_2"/>
    <property type="match status" value="1"/>
</dbReference>
<feature type="disulfide bond" evidence="2">
    <location>
        <begin position="203"/>
        <end position="252"/>
    </location>
</feature>
<evidence type="ECO:0000259" key="4">
    <source>
        <dbReference type="Pfam" id="PF13472"/>
    </source>
</evidence>
<dbReference type="InterPro" id="IPR013830">
    <property type="entry name" value="SGNH_hydro"/>
</dbReference>
<evidence type="ECO:0000256" key="1">
    <source>
        <dbReference type="PIRSR" id="PIRSR637460-1"/>
    </source>
</evidence>
<dbReference type="PANTHER" id="PTHR37981">
    <property type="entry name" value="LIPASE 2"/>
    <property type="match status" value="1"/>
</dbReference>
<dbReference type="InterPro" id="IPR037460">
    <property type="entry name" value="SEST-like"/>
</dbReference>
<dbReference type="InterPro" id="IPR036514">
    <property type="entry name" value="SGNH_hydro_sf"/>
</dbReference>
<dbReference type="GO" id="GO:0004806">
    <property type="term" value="F:triacylglycerol lipase activity"/>
    <property type="evidence" value="ECO:0007669"/>
    <property type="project" value="TreeGrafter"/>
</dbReference>
<comment type="caution">
    <text evidence="5">The sequence shown here is derived from an EMBL/GenBank/DDBJ whole genome shotgun (WGS) entry which is preliminary data.</text>
</comment>
<accession>A0A941IQR2</accession>
<keyword evidence="2" id="KW-1015">Disulfide bond</keyword>
<dbReference type="PANTHER" id="PTHR37981:SF1">
    <property type="entry name" value="SGNH HYDROLASE-TYPE ESTERASE DOMAIN-CONTAINING PROTEIN"/>
    <property type="match status" value="1"/>
</dbReference>
<reference evidence="5" key="1">
    <citation type="submission" date="2021-04" db="EMBL/GenBank/DDBJ databases">
        <title>Genome based classification of Actinospica acidithermotolerans sp. nov., an actinobacterium isolated from an Indonesian hot spring.</title>
        <authorList>
            <person name="Kusuma A.B."/>
            <person name="Putra K.E."/>
            <person name="Nafisah S."/>
            <person name="Loh J."/>
            <person name="Nouioui I."/>
            <person name="Goodfellow M."/>
        </authorList>
    </citation>
    <scope>NUCLEOTIDE SEQUENCE</scope>
    <source>
        <strain evidence="5">CSCA 57</strain>
    </source>
</reference>
<feature type="chain" id="PRO_5037438303" evidence="3">
    <location>
        <begin position="34"/>
        <end position="291"/>
    </location>
</feature>
<dbReference type="GO" id="GO:0019433">
    <property type="term" value="P:triglyceride catabolic process"/>
    <property type="evidence" value="ECO:0007669"/>
    <property type="project" value="TreeGrafter"/>
</dbReference>
<dbReference type="SUPFAM" id="SSF52266">
    <property type="entry name" value="SGNH hydrolase"/>
    <property type="match status" value="1"/>
</dbReference>
<dbReference type="Gene3D" id="3.40.50.1110">
    <property type="entry name" value="SGNH hydrolase"/>
    <property type="match status" value="1"/>
</dbReference>
<dbReference type="RefSeq" id="WP_212532437.1">
    <property type="nucleotide sequence ID" value="NZ_JAGSOG010000246.1"/>
</dbReference>
<evidence type="ECO:0000256" key="3">
    <source>
        <dbReference type="SAM" id="SignalP"/>
    </source>
</evidence>
<keyword evidence="6" id="KW-1185">Reference proteome</keyword>
<feature type="signal peptide" evidence="3">
    <location>
        <begin position="1"/>
        <end position="33"/>
    </location>
</feature>
<evidence type="ECO:0000256" key="2">
    <source>
        <dbReference type="PIRSR" id="PIRSR637460-2"/>
    </source>
</evidence>
<dbReference type="CDD" id="cd01823">
    <property type="entry name" value="SEST_like"/>
    <property type="match status" value="1"/>
</dbReference>
<feature type="domain" description="SGNH hydrolase-type esterase" evidence="4">
    <location>
        <begin position="41"/>
        <end position="280"/>
    </location>
</feature>
<keyword evidence="3" id="KW-0732">Signal</keyword>
<dbReference type="AlphaFoldDB" id="A0A941IQR2"/>